<feature type="transmembrane region" description="Helical" evidence="1">
    <location>
        <begin position="351"/>
        <end position="374"/>
    </location>
</feature>
<dbReference type="FunCoup" id="A0A7J7CAP8">
    <property type="interactions" value="52"/>
</dbReference>
<feature type="transmembrane region" description="Helical" evidence="1">
    <location>
        <begin position="381"/>
        <end position="402"/>
    </location>
</feature>
<dbReference type="Pfam" id="PF05684">
    <property type="entry name" value="DUF819"/>
    <property type="match status" value="1"/>
</dbReference>
<sequence>MTGKKFDSISTTLSAEILNNRPVMASSTLPLLHVSPPSSRRNHLLRLSTSNAKSTLSHQCLNKSLLSCPLSFKSGNVIRSVEVRSQLRQPIISPDDHWGTWTALFAAGAFGLWSERTKLGSMVSAALVSTLVGLAASNLGIIPYETKVYSAVLEFLLPLTVPMLLFRADLRRIVRSTGELLLAFLLGSVATIVGTVVAFLMVPMRSLGQDNWKIAAALMGSYIGGTVNYVAISEALGVSPSVLAAGVAADNIICAIYFVVLFALASRIPPEASKSHNEVEMDLESESGGNSQAERAAIALVVSFMICKTASYITNLCNIPGGSLPGITTIAVILATLFPAQFHYLTPAGDAMALVLMQVFFTVVGATGSIWNVINTTPSIFLFALVQVAVHLALILGLGKLFRLDLKLLLLASNANVGGPTTACGMASTKGWGSLVVPAILAGIFGVSIATFLGIGFGHLVLKQL</sequence>
<organism evidence="2 3">
    <name type="scientific">Tripterygium wilfordii</name>
    <name type="common">Thunder God vine</name>
    <dbReference type="NCBI Taxonomy" id="458696"/>
    <lineage>
        <taxon>Eukaryota</taxon>
        <taxon>Viridiplantae</taxon>
        <taxon>Streptophyta</taxon>
        <taxon>Embryophyta</taxon>
        <taxon>Tracheophyta</taxon>
        <taxon>Spermatophyta</taxon>
        <taxon>Magnoliopsida</taxon>
        <taxon>eudicotyledons</taxon>
        <taxon>Gunneridae</taxon>
        <taxon>Pentapetalae</taxon>
        <taxon>rosids</taxon>
        <taxon>fabids</taxon>
        <taxon>Celastrales</taxon>
        <taxon>Celastraceae</taxon>
        <taxon>Tripterygium</taxon>
    </lineage>
</organism>
<dbReference type="PANTHER" id="PTHR34289">
    <property type="entry name" value="PROTEIN, PUTATIVE (DUF819)-RELATED"/>
    <property type="match status" value="1"/>
</dbReference>
<feature type="transmembrane region" description="Helical" evidence="1">
    <location>
        <begin position="148"/>
        <end position="168"/>
    </location>
</feature>
<feature type="transmembrane region" description="Helical" evidence="1">
    <location>
        <begin position="180"/>
        <end position="202"/>
    </location>
</feature>
<name>A0A7J7CAP8_TRIWF</name>
<feature type="transmembrane region" description="Helical" evidence="1">
    <location>
        <begin position="435"/>
        <end position="462"/>
    </location>
</feature>
<evidence type="ECO:0000313" key="2">
    <source>
        <dbReference type="EMBL" id="KAF5731170.1"/>
    </source>
</evidence>
<keyword evidence="1" id="KW-0472">Membrane</keyword>
<accession>A0A7J7CAP8</accession>
<feature type="transmembrane region" description="Helical" evidence="1">
    <location>
        <begin position="214"/>
        <end position="231"/>
    </location>
</feature>
<dbReference type="AlphaFoldDB" id="A0A7J7CAP8"/>
<evidence type="ECO:0008006" key="4">
    <source>
        <dbReference type="Google" id="ProtNLM"/>
    </source>
</evidence>
<reference evidence="2 3" key="1">
    <citation type="journal article" date="2020" name="Nat. Commun.">
        <title>Genome of Tripterygium wilfordii and identification of cytochrome P450 involved in triptolide biosynthesis.</title>
        <authorList>
            <person name="Tu L."/>
            <person name="Su P."/>
            <person name="Zhang Z."/>
            <person name="Gao L."/>
            <person name="Wang J."/>
            <person name="Hu T."/>
            <person name="Zhou J."/>
            <person name="Zhang Y."/>
            <person name="Zhao Y."/>
            <person name="Liu Y."/>
            <person name="Song Y."/>
            <person name="Tong Y."/>
            <person name="Lu Y."/>
            <person name="Yang J."/>
            <person name="Xu C."/>
            <person name="Jia M."/>
            <person name="Peters R.J."/>
            <person name="Huang L."/>
            <person name="Gao W."/>
        </authorList>
    </citation>
    <scope>NUCLEOTIDE SEQUENCE [LARGE SCALE GENOMIC DNA]</scope>
    <source>
        <strain evidence="3">cv. XIE 37</strain>
        <tissue evidence="2">Leaf</tissue>
    </source>
</reference>
<protein>
    <recommendedName>
        <fullName evidence="4">Membrane protein YjcL</fullName>
    </recommendedName>
</protein>
<comment type="caution">
    <text evidence="2">The sequence shown here is derived from an EMBL/GenBank/DDBJ whole genome shotgun (WGS) entry which is preliminary data.</text>
</comment>
<feature type="transmembrane region" description="Helical" evidence="1">
    <location>
        <begin position="326"/>
        <end position="345"/>
    </location>
</feature>
<feature type="transmembrane region" description="Helical" evidence="1">
    <location>
        <begin position="122"/>
        <end position="142"/>
    </location>
</feature>
<dbReference type="EMBL" id="JAAARO010000019">
    <property type="protein sequence ID" value="KAF5731170.1"/>
    <property type="molecule type" value="Genomic_DNA"/>
</dbReference>
<dbReference type="InParanoid" id="A0A7J7CAP8"/>
<keyword evidence="1" id="KW-1133">Transmembrane helix</keyword>
<gene>
    <name evidence="2" type="ORF">HS088_TW19G00775</name>
</gene>
<dbReference type="InterPro" id="IPR008537">
    <property type="entry name" value="DUF819"/>
</dbReference>
<keyword evidence="1" id="KW-0812">Transmembrane</keyword>
<keyword evidence="3" id="KW-1185">Reference proteome</keyword>
<evidence type="ECO:0000256" key="1">
    <source>
        <dbReference type="SAM" id="Phobius"/>
    </source>
</evidence>
<evidence type="ECO:0000313" key="3">
    <source>
        <dbReference type="Proteomes" id="UP000593562"/>
    </source>
</evidence>
<dbReference type="PANTHER" id="PTHR34289:SF5">
    <property type="entry name" value="KERATIN-ASSOCIATED PROTEIN (DUF819)"/>
    <property type="match status" value="1"/>
</dbReference>
<feature type="transmembrane region" description="Helical" evidence="1">
    <location>
        <begin position="243"/>
        <end position="265"/>
    </location>
</feature>
<proteinExistence type="predicted"/>
<dbReference type="Proteomes" id="UP000593562">
    <property type="component" value="Unassembled WGS sequence"/>
</dbReference>